<evidence type="ECO:0000313" key="2">
    <source>
        <dbReference type="Proteomes" id="UP001244341"/>
    </source>
</evidence>
<proteinExistence type="predicted"/>
<dbReference type="EMBL" id="CP126209">
    <property type="protein sequence ID" value="WIA09858.1"/>
    <property type="molecule type" value="Genomic_DNA"/>
</dbReference>
<keyword evidence="2" id="KW-1185">Reference proteome</keyword>
<reference evidence="1 2" key="1">
    <citation type="submission" date="2023-05" db="EMBL/GenBank/DDBJ databases">
        <title>A 100% complete, gapless, phased diploid assembly of the Scenedesmus obliquus UTEX 3031 genome.</title>
        <authorList>
            <person name="Biondi T.C."/>
            <person name="Hanschen E.R."/>
            <person name="Kwon T."/>
            <person name="Eng W."/>
            <person name="Kruse C.P.S."/>
            <person name="Koehler S.I."/>
            <person name="Kunde Y."/>
            <person name="Gleasner C.D."/>
            <person name="You Mak K.T."/>
            <person name="Polle J."/>
            <person name="Hovde B.T."/>
            <person name="Starkenburg S.R."/>
        </authorList>
    </citation>
    <scope>NUCLEOTIDE SEQUENCE [LARGE SCALE GENOMIC DNA]</scope>
    <source>
        <strain evidence="1 2">DOE0152z</strain>
    </source>
</reference>
<sequence>MAPTSCLIPSITVSVGPLDLVQRQTCCWGIAFVMNWQEACTGRQQGTQQATSWQLGMAGALSGVKTTATLNLNKVLGAHHVPPELVQEIGLARKGVVGALQAGDRPTVDQLRRDATKGLLAFLPTAASKVAEKHGKTTTGTRLQRSA</sequence>
<dbReference type="Proteomes" id="UP001244341">
    <property type="component" value="Chromosome 2b"/>
</dbReference>
<organism evidence="1 2">
    <name type="scientific">Tetradesmus obliquus</name>
    <name type="common">Green alga</name>
    <name type="synonym">Acutodesmus obliquus</name>
    <dbReference type="NCBI Taxonomy" id="3088"/>
    <lineage>
        <taxon>Eukaryota</taxon>
        <taxon>Viridiplantae</taxon>
        <taxon>Chlorophyta</taxon>
        <taxon>core chlorophytes</taxon>
        <taxon>Chlorophyceae</taxon>
        <taxon>CS clade</taxon>
        <taxon>Sphaeropleales</taxon>
        <taxon>Scenedesmaceae</taxon>
        <taxon>Tetradesmus</taxon>
    </lineage>
</organism>
<protein>
    <submittedName>
        <fullName evidence="1">Uncharacterized protein</fullName>
    </submittedName>
</protein>
<accession>A0ABY8TQU8</accession>
<evidence type="ECO:0000313" key="1">
    <source>
        <dbReference type="EMBL" id="WIA09858.1"/>
    </source>
</evidence>
<name>A0ABY8TQU8_TETOB</name>
<gene>
    <name evidence="1" type="ORF">OEZ85_010072</name>
</gene>